<reference evidence="1 2" key="1">
    <citation type="submission" date="2016-07" db="EMBL/GenBank/DDBJ databases">
        <title>Pervasive Adenine N6-methylation of Active Genes in Fungi.</title>
        <authorList>
            <consortium name="DOE Joint Genome Institute"/>
            <person name="Mondo S.J."/>
            <person name="Dannebaum R.O."/>
            <person name="Kuo R.C."/>
            <person name="Labutti K."/>
            <person name="Haridas S."/>
            <person name="Kuo A."/>
            <person name="Salamov A."/>
            <person name="Ahrendt S.R."/>
            <person name="Lipzen A."/>
            <person name="Sullivan W."/>
            <person name="Andreopoulos W.B."/>
            <person name="Clum A."/>
            <person name="Lindquist E."/>
            <person name="Daum C."/>
            <person name="Ramamoorthy G.K."/>
            <person name="Gryganskyi A."/>
            <person name="Culley D."/>
            <person name="Magnuson J.K."/>
            <person name="James T.Y."/>
            <person name="O'Malley M.A."/>
            <person name="Stajich J.E."/>
            <person name="Spatafora J.W."/>
            <person name="Visel A."/>
            <person name="Grigoriev I.V."/>
        </authorList>
    </citation>
    <scope>NUCLEOTIDE SEQUENCE [LARGE SCALE GENOMIC DNA]</scope>
    <source>
        <strain evidence="1 2">NRRL 2496</strain>
    </source>
</reference>
<proteinExistence type="predicted"/>
<dbReference type="OMA" id="TSERTFW"/>
<gene>
    <name evidence="1" type="ORF">BCR43DRAFT_434869</name>
</gene>
<protein>
    <submittedName>
        <fullName evidence="1">Uncharacterized protein</fullName>
    </submittedName>
</protein>
<dbReference type="AlphaFoldDB" id="A0A1X2HS37"/>
<organism evidence="1 2">
    <name type="scientific">Syncephalastrum racemosum</name>
    <name type="common">Filamentous fungus</name>
    <dbReference type="NCBI Taxonomy" id="13706"/>
    <lineage>
        <taxon>Eukaryota</taxon>
        <taxon>Fungi</taxon>
        <taxon>Fungi incertae sedis</taxon>
        <taxon>Mucoromycota</taxon>
        <taxon>Mucoromycotina</taxon>
        <taxon>Mucoromycetes</taxon>
        <taxon>Mucorales</taxon>
        <taxon>Syncephalastraceae</taxon>
        <taxon>Syncephalastrum</taxon>
    </lineage>
</organism>
<dbReference type="OrthoDB" id="2407081at2759"/>
<dbReference type="Proteomes" id="UP000242180">
    <property type="component" value="Unassembled WGS sequence"/>
</dbReference>
<keyword evidence="2" id="KW-1185">Reference proteome</keyword>
<comment type="caution">
    <text evidence="1">The sequence shown here is derived from an EMBL/GenBank/DDBJ whole genome shotgun (WGS) entry which is preliminary data.</text>
</comment>
<evidence type="ECO:0000313" key="1">
    <source>
        <dbReference type="EMBL" id="ORZ01706.1"/>
    </source>
</evidence>
<sequence length="321" mass="36649">MGACGVRKSTIVELRDPRHAGAYIHCPRLSLQHILAVRRKCYIRISGGPFAAVPPTVQEEYDQHYIDMGRFSALSSYQGFLPLLRILLTREPSINVFLSQLWVTITTESAQWNEDTKCLSRIMAATLTDFAVMMRRSDFNRTSERTFWVESVVPMFKYFAAETNYITFSWCGADVVSHSDSQLIPGVWLNETTQLLADGLGQAGRFEVLIMESSSGYEQEIPQRTVDGTIKVTRCMIDSLRMERNKYNFASFETAKRLATFGIQCVCNKITLLQANMFDENTWQIVEVRSAEIPTKWEDRTAMMSVAEFLAKLQVSWLQNL</sequence>
<dbReference type="EMBL" id="MCGN01000002">
    <property type="protein sequence ID" value="ORZ01706.1"/>
    <property type="molecule type" value="Genomic_DNA"/>
</dbReference>
<name>A0A1X2HS37_SYNRA</name>
<dbReference type="InParanoid" id="A0A1X2HS37"/>
<evidence type="ECO:0000313" key="2">
    <source>
        <dbReference type="Proteomes" id="UP000242180"/>
    </source>
</evidence>
<accession>A0A1X2HS37</accession>